<dbReference type="InterPro" id="IPR001650">
    <property type="entry name" value="Helicase_C-like"/>
</dbReference>
<evidence type="ECO:0000256" key="1">
    <source>
        <dbReference type="ARBA" id="ARBA00004123"/>
    </source>
</evidence>
<dbReference type="InterPro" id="IPR014001">
    <property type="entry name" value="Helicase_ATP-bd"/>
</dbReference>
<feature type="compositionally biased region" description="Low complexity" evidence="3">
    <location>
        <begin position="77"/>
        <end position="89"/>
    </location>
</feature>
<dbReference type="PROSITE" id="PS51192">
    <property type="entry name" value="HELICASE_ATP_BIND_1"/>
    <property type="match status" value="1"/>
</dbReference>
<accession>A0ABQ8P852</accession>
<dbReference type="PROSITE" id="PS51194">
    <property type="entry name" value="HELICASE_CTER"/>
    <property type="match status" value="1"/>
</dbReference>
<organism evidence="6 7">
    <name type="scientific">Cryptosporidium canis</name>
    <dbReference type="NCBI Taxonomy" id="195482"/>
    <lineage>
        <taxon>Eukaryota</taxon>
        <taxon>Sar</taxon>
        <taxon>Alveolata</taxon>
        <taxon>Apicomplexa</taxon>
        <taxon>Conoidasida</taxon>
        <taxon>Coccidia</taxon>
        <taxon>Eucoccidiorida</taxon>
        <taxon>Eimeriorina</taxon>
        <taxon>Cryptosporidiidae</taxon>
        <taxon>Cryptosporidium</taxon>
    </lineage>
</organism>
<dbReference type="SMART" id="SM00490">
    <property type="entry name" value="HELICc"/>
    <property type="match status" value="1"/>
</dbReference>
<protein>
    <submittedName>
        <fullName evidence="6">SWI/SNF-related protein</fullName>
    </submittedName>
</protein>
<dbReference type="SMART" id="SM00487">
    <property type="entry name" value="DEXDc"/>
    <property type="match status" value="1"/>
</dbReference>
<dbReference type="CDD" id="cd17919">
    <property type="entry name" value="DEXHc_Snf"/>
    <property type="match status" value="1"/>
</dbReference>
<evidence type="ECO:0000256" key="2">
    <source>
        <dbReference type="ARBA" id="ARBA00022801"/>
    </source>
</evidence>
<evidence type="ECO:0000256" key="3">
    <source>
        <dbReference type="SAM" id="MobiDB-lite"/>
    </source>
</evidence>
<dbReference type="Gene3D" id="3.40.50.10810">
    <property type="entry name" value="Tandem AAA-ATPase domain"/>
    <property type="match status" value="1"/>
</dbReference>
<dbReference type="InterPro" id="IPR002464">
    <property type="entry name" value="DNA/RNA_helicase_DEAH_CS"/>
</dbReference>
<dbReference type="InterPro" id="IPR038718">
    <property type="entry name" value="SNF2-like_sf"/>
</dbReference>
<evidence type="ECO:0000259" key="4">
    <source>
        <dbReference type="PROSITE" id="PS51192"/>
    </source>
</evidence>
<reference evidence="6" key="1">
    <citation type="submission" date="2022-10" db="EMBL/GenBank/DDBJ databases">
        <title>Adaptive evolution leads to modifications in subtelomeric GC content in a zoonotic Cryptosporidium species.</title>
        <authorList>
            <person name="Li J."/>
            <person name="Feng Y."/>
            <person name="Xiao L."/>
        </authorList>
    </citation>
    <scope>NUCLEOTIDE SEQUENCE</scope>
    <source>
        <strain evidence="6">25894</strain>
    </source>
</reference>
<feature type="domain" description="Helicase ATP-binding" evidence="4">
    <location>
        <begin position="205"/>
        <end position="377"/>
    </location>
</feature>
<gene>
    <name evidence="6" type="ORF">OJ252_1421</name>
</gene>
<dbReference type="InterPro" id="IPR049730">
    <property type="entry name" value="SNF2/RAD54-like_C"/>
</dbReference>
<dbReference type="Proteomes" id="UP001071777">
    <property type="component" value="Unassembled WGS sequence"/>
</dbReference>
<dbReference type="PROSITE" id="PS00690">
    <property type="entry name" value="DEAH_ATP_HELICASE"/>
    <property type="match status" value="1"/>
</dbReference>
<dbReference type="PANTHER" id="PTHR10799">
    <property type="entry name" value="SNF2/RAD54 HELICASE FAMILY"/>
    <property type="match status" value="1"/>
</dbReference>
<feature type="region of interest" description="Disordered" evidence="3">
    <location>
        <begin position="74"/>
        <end position="108"/>
    </location>
</feature>
<comment type="caution">
    <text evidence="6">The sequence shown here is derived from an EMBL/GenBank/DDBJ whole genome shotgun (WGS) entry which is preliminary data.</text>
</comment>
<dbReference type="Gene3D" id="3.40.50.300">
    <property type="entry name" value="P-loop containing nucleotide triphosphate hydrolases"/>
    <property type="match status" value="1"/>
</dbReference>
<keyword evidence="2" id="KW-0378">Hydrolase</keyword>
<evidence type="ECO:0000259" key="5">
    <source>
        <dbReference type="PROSITE" id="PS51194"/>
    </source>
</evidence>
<dbReference type="CDD" id="cd18793">
    <property type="entry name" value="SF2_C_SNF"/>
    <property type="match status" value="1"/>
</dbReference>
<feature type="domain" description="Helicase C-terminal" evidence="5">
    <location>
        <begin position="660"/>
        <end position="811"/>
    </location>
</feature>
<sequence length="811" mass="93838">MKHCTPSVKKIKIEDKYKEECQLGINRIPDADIENKASYMNSEGNALLFDSSDREDEVFNRGFKRLVRRKKNSRNFSDSSSVSSPSSTDSAKRNYTNFEDSNQDDKNIEEKEAKKLKELIQREDNALSFCLDISSKMKKGIVDFFVGNNANEEVIRQITDNIRNGHCNISSLTDKLKNEEIFEYTNSFSDTRLKEYQIVGVSWLLALHQNSYNGILADEMGLGKTAQTCVWLQYLFDTGKLVKPVIISCPASLLENWTKEISIWAPRLKAIKYHGSQKERRQIADRLFEDYEENRVDAIITTFQMLSNKMDINMAFKHLEFSYMIVDEAHNIKNSASQRYKFMSRKILSERKLLLTGTPISNSISELSNMLVFLMPEVFNSDILEDAYNSYKRQLSLRENCEESNSEILFLQQIIAPFVLRRSKQDVLSCLPKKQTFIEFCELTSAQKKQYNNEIGCAYADDANSNDSNGVNIQESIRSEDSLEDRELLNIIQKKIQDKVNSHFLDSNSIENENEKEHDEGFDSNGVIVGYTAQEVDTVGDLGDQEKSRDKSRRHHYDPKYVNSIIFRMRRICNHTLLHQGYYTRKQIDELVDYLSGTVDEFKDYPRTKVDQHITQLCDYEIHQLVSRLILTKNSHELEKFRIENDVIINGSCKLIKMNEIIQSVVFEGKEKCLIFCHHTMLLDIIEEYIKIKYNIPNFYLRLDGTTPILERQNMIEKFQNTQIPLFLLSTKAAGQGLNLTIASSVIMMDLDYNPQIEKQAEDRVHRIGQSKQVKIFKLVCKGTIEESIFNCCQSKLTLDNAFGGRNQRQV</sequence>
<keyword evidence="7" id="KW-1185">Reference proteome</keyword>
<evidence type="ECO:0000313" key="6">
    <source>
        <dbReference type="EMBL" id="KAJ1611813.1"/>
    </source>
</evidence>
<dbReference type="EMBL" id="JAPCXB010000053">
    <property type="protein sequence ID" value="KAJ1611813.1"/>
    <property type="molecule type" value="Genomic_DNA"/>
</dbReference>
<dbReference type="InterPro" id="IPR027417">
    <property type="entry name" value="P-loop_NTPase"/>
</dbReference>
<evidence type="ECO:0000313" key="7">
    <source>
        <dbReference type="Proteomes" id="UP001071777"/>
    </source>
</evidence>
<dbReference type="Pfam" id="PF00176">
    <property type="entry name" value="SNF2-rel_dom"/>
    <property type="match status" value="1"/>
</dbReference>
<dbReference type="InterPro" id="IPR000330">
    <property type="entry name" value="SNF2_N"/>
</dbReference>
<proteinExistence type="predicted"/>
<dbReference type="Pfam" id="PF00271">
    <property type="entry name" value="Helicase_C"/>
    <property type="match status" value="1"/>
</dbReference>
<dbReference type="SUPFAM" id="SSF52540">
    <property type="entry name" value="P-loop containing nucleoside triphosphate hydrolases"/>
    <property type="match status" value="2"/>
</dbReference>
<comment type="subcellular location">
    <subcellularLocation>
        <location evidence="1">Nucleus</location>
    </subcellularLocation>
</comment>
<name>A0ABQ8P852_9CRYT</name>